<evidence type="ECO:0000256" key="11">
    <source>
        <dbReference type="ARBA" id="ARBA00023136"/>
    </source>
</evidence>
<comment type="similarity">
    <text evidence="2">Belongs to the BexD/CtrA/VexA family.</text>
</comment>
<evidence type="ECO:0000256" key="9">
    <source>
        <dbReference type="ARBA" id="ARBA00023065"/>
    </source>
</evidence>
<dbReference type="InterPro" id="IPR054765">
    <property type="entry name" value="SLBB_dom"/>
</dbReference>
<evidence type="ECO:0000313" key="19">
    <source>
        <dbReference type="Proteomes" id="UP000198412"/>
    </source>
</evidence>
<dbReference type="OrthoDB" id="662756at2"/>
<dbReference type="Gene3D" id="3.10.560.10">
    <property type="entry name" value="Outer membrane lipoprotein wza domain like"/>
    <property type="match status" value="2"/>
</dbReference>
<dbReference type="PANTHER" id="PTHR33619:SF3">
    <property type="entry name" value="POLYSACCHARIDE EXPORT PROTEIN GFCE-RELATED"/>
    <property type="match status" value="1"/>
</dbReference>
<dbReference type="GO" id="GO:0009279">
    <property type="term" value="C:cell outer membrane"/>
    <property type="evidence" value="ECO:0007669"/>
    <property type="project" value="UniProtKB-SubCell"/>
</dbReference>
<keyword evidence="4" id="KW-1134">Transmembrane beta strand</keyword>
<evidence type="ECO:0000256" key="3">
    <source>
        <dbReference type="ARBA" id="ARBA00022448"/>
    </source>
</evidence>
<keyword evidence="10" id="KW-0626">Porin</keyword>
<dbReference type="GO" id="GO:0006811">
    <property type="term" value="P:monoatomic ion transport"/>
    <property type="evidence" value="ECO:0007669"/>
    <property type="project" value="UniProtKB-KW"/>
</dbReference>
<keyword evidence="3" id="KW-0813">Transport</keyword>
<evidence type="ECO:0000256" key="13">
    <source>
        <dbReference type="ARBA" id="ARBA00023237"/>
    </source>
</evidence>
<dbReference type="EMBL" id="FZNX01000006">
    <property type="protein sequence ID" value="SNR80226.1"/>
    <property type="molecule type" value="Genomic_DNA"/>
</dbReference>
<evidence type="ECO:0000256" key="7">
    <source>
        <dbReference type="ARBA" id="ARBA00022729"/>
    </source>
</evidence>
<dbReference type="GO" id="GO:0046930">
    <property type="term" value="C:pore complex"/>
    <property type="evidence" value="ECO:0007669"/>
    <property type="project" value="UniProtKB-KW"/>
</dbReference>
<evidence type="ECO:0000259" key="16">
    <source>
        <dbReference type="Pfam" id="PF02563"/>
    </source>
</evidence>
<dbReference type="Pfam" id="PF02563">
    <property type="entry name" value="Poly_export"/>
    <property type="match status" value="1"/>
</dbReference>
<dbReference type="RefSeq" id="WP_089379436.1">
    <property type="nucleotide sequence ID" value="NZ_FZNX01000006.1"/>
</dbReference>
<keyword evidence="19" id="KW-1185">Reference proteome</keyword>
<keyword evidence="8" id="KW-0625">Polysaccharide transport</keyword>
<feature type="domain" description="SLBB" evidence="17">
    <location>
        <begin position="139"/>
        <end position="217"/>
    </location>
</feature>
<keyword evidence="15" id="KW-1133">Transmembrane helix</keyword>
<dbReference type="Gene3D" id="3.30.1950.10">
    <property type="entry name" value="wza like domain"/>
    <property type="match status" value="1"/>
</dbReference>
<dbReference type="PANTHER" id="PTHR33619">
    <property type="entry name" value="POLYSACCHARIDE EXPORT PROTEIN GFCE-RELATED"/>
    <property type="match status" value="1"/>
</dbReference>
<dbReference type="PROSITE" id="PS51257">
    <property type="entry name" value="PROKAR_LIPOPROTEIN"/>
    <property type="match status" value="1"/>
</dbReference>
<evidence type="ECO:0000256" key="1">
    <source>
        <dbReference type="ARBA" id="ARBA00004571"/>
    </source>
</evidence>
<feature type="transmembrane region" description="Helical" evidence="15">
    <location>
        <begin position="228"/>
        <end position="249"/>
    </location>
</feature>
<evidence type="ECO:0000313" key="18">
    <source>
        <dbReference type="EMBL" id="SNR80226.1"/>
    </source>
</evidence>
<reference evidence="19" key="1">
    <citation type="submission" date="2017-06" db="EMBL/GenBank/DDBJ databases">
        <authorList>
            <person name="Varghese N."/>
            <person name="Submissions S."/>
        </authorList>
    </citation>
    <scope>NUCLEOTIDE SEQUENCE [LARGE SCALE GENOMIC DNA]</scope>
    <source>
        <strain evidence="19">DSM 27993</strain>
    </source>
</reference>
<evidence type="ECO:0000256" key="8">
    <source>
        <dbReference type="ARBA" id="ARBA00023047"/>
    </source>
</evidence>
<evidence type="ECO:0000259" key="17">
    <source>
        <dbReference type="Pfam" id="PF22461"/>
    </source>
</evidence>
<feature type="domain" description="Polysaccharide export protein N-terminal" evidence="16">
    <location>
        <begin position="45"/>
        <end position="134"/>
    </location>
</feature>
<dbReference type="Proteomes" id="UP000198412">
    <property type="component" value="Unassembled WGS sequence"/>
</dbReference>
<keyword evidence="11 15" id="KW-0472">Membrane</keyword>
<evidence type="ECO:0000256" key="10">
    <source>
        <dbReference type="ARBA" id="ARBA00023114"/>
    </source>
</evidence>
<evidence type="ECO:0000256" key="15">
    <source>
        <dbReference type="SAM" id="Phobius"/>
    </source>
</evidence>
<dbReference type="AlphaFoldDB" id="A0A238Z9P6"/>
<name>A0A238Z9P6_9FLAO</name>
<proteinExistence type="inferred from homology"/>
<comment type="subcellular location">
    <subcellularLocation>
        <location evidence="1">Cell outer membrane</location>
        <topology evidence="1">Multi-pass membrane protein</topology>
    </subcellularLocation>
</comment>
<organism evidence="18 19">
    <name type="scientific">Lutibacter flavus</name>
    <dbReference type="NCBI Taxonomy" id="691689"/>
    <lineage>
        <taxon>Bacteria</taxon>
        <taxon>Pseudomonadati</taxon>
        <taxon>Bacteroidota</taxon>
        <taxon>Flavobacteriia</taxon>
        <taxon>Flavobacteriales</taxon>
        <taxon>Flavobacteriaceae</taxon>
        <taxon>Lutibacter</taxon>
    </lineage>
</organism>
<dbReference type="GO" id="GO:0015159">
    <property type="term" value="F:polysaccharide transmembrane transporter activity"/>
    <property type="evidence" value="ECO:0007669"/>
    <property type="project" value="InterPro"/>
</dbReference>
<keyword evidence="14" id="KW-0449">Lipoprotein</keyword>
<evidence type="ECO:0000256" key="6">
    <source>
        <dbReference type="ARBA" id="ARBA00022692"/>
    </source>
</evidence>
<dbReference type="InterPro" id="IPR049712">
    <property type="entry name" value="Poly_export"/>
</dbReference>
<evidence type="ECO:0000256" key="5">
    <source>
        <dbReference type="ARBA" id="ARBA00022597"/>
    </source>
</evidence>
<keyword evidence="6 15" id="KW-0812">Transmembrane</keyword>
<evidence type="ECO:0000256" key="4">
    <source>
        <dbReference type="ARBA" id="ARBA00022452"/>
    </source>
</evidence>
<dbReference type="InterPro" id="IPR003715">
    <property type="entry name" value="Poly_export_N"/>
</dbReference>
<dbReference type="Pfam" id="PF22461">
    <property type="entry name" value="SLBB_2"/>
    <property type="match status" value="1"/>
</dbReference>
<sequence>MKNSYIFKFIFVFFLMVLITSCVSKKKMIYFQNDELITNELLKNYAPRIQTDDILSITVSASEPESVKPYNLYQGSGLSSATNQITYLVDLSGDITFPELGKINVVGLTTNELKNKLITSLKLFVKEPIVTIKLENFRITVLGEVRSPGAFKLDNGSISIPEAIGMAGDLTIQGKRKNILLIRKSGEKVESIRLDLTDQSIFKSPYFYLAQNDIIYVEPNKAKVNSSAIGTTSSLISIASALLSLILIITR</sequence>
<evidence type="ECO:0000256" key="14">
    <source>
        <dbReference type="ARBA" id="ARBA00023288"/>
    </source>
</evidence>
<protein>
    <submittedName>
        <fullName evidence="18">Polysaccharide export outer membrane protein</fullName>
    </submittedName>
</protein>
<keyword evidence="12" id="KW-0564">Palmitate</keyword>
<keyword evidence="5" id="KW-0762">Sugar transport</keyword>
<keyword evidence="13" id="KW-0998">Cell outer membrane</keyword>
<evidence type="ECO:0000256" key="2">
    <source>
        <dbReference type="ARBA" id="ARBA00009450"/>
    </source>
</evidence>
<gene>
    <name evidence="18" type="ORF">SAMN04488111_3179</name>
</gene>
<dbReference type="GO" id="GO:0015288">
    <property type="term" value="F:porin activity"/>
    <property type="evidence" value="ECO:0007669"/>
    <property type="project" value="UniProtKB-KW"/>
</dbReference>
<keyword evidence="7" id="KW-0732">Signal</keyword>
<keyword evidence="9" id="KW-0406">Ion transport</keyword>
<accession>A0A238Z9P6</accession>
<evidence type="ECO:0000256" key="12">
    <source>
        <dbReference type="ARBA" id="ARBA00023139"/>
    </source>
</evidence>